<dbReference type="EMBL" id="CP130955">
    <property type="protein sequence ID" value="WLF51508.1"/>
    <property type="molecule type" value="Genomic_DNA"/>
</dbReference>
<keyword evidence="2" id="KW-0732">Signal</keyword>
<name>A0AAX3YQN6_RHOOP</name>
<accession>A0AAX3YQN6</accession>
<keyword evidence="3" id="KW-0614">Plasmid</keyword>
<proteinExistence type="predicted"/>
<evidence type="ECO:0000256" key="2">
    <source>
        <dbReference type="SAM" id="SignalP"/>
    </source>
</evidence>
<sequence length="198" mass="20489">MNRHHSRTIRSSVAAAMVTVALLAAGCGNSDDGHDHAAEPMDSGGPTAALTTPPPPQLPEQFSSVDQNDPEAVMVAAAQALFSYTPATDPTQAAGADRAAALLDERFYAENKAAFSVLAPITGAQWDRWASANATVTARAAVTGDNHPPDAPARISRVVAVTQTATNPAGAVLDESTVAVYMSATRLGVWRVSALTVR</sequence>
<feature type="signal peptide" evidence="2">
    <location>
        <begin position="1"/>
        <end position="30"/>
    </location>
</feature>
<gene>
    <name evidence="3" type="ORF">Q5707_39175</name>
</gene>
<evidence type="ECO:0000313" key="3">
    <source>
        <dbReference type="EMBL" id="WLF51508.1"/>
    </source>
</evidence>
<dbReference type="AlphaFoldDB" id="A0AAX3YQN6"/>
<feature type="chain" id="PRO_5043556410" description="Mce-associated membrane protein" evidence="2">
    <location>
        <begin position="31"/>
        <end position="198"/>
    </location>
</feature>
<evidence type="ECO:0008006" key="5">
    <source>
        <dbReference type="Google" id="ProtNLM"/>
    </source>
</evidence>
<feature type="region of interest" description="Disordered" evidence="1">
    <location>
        <begin position="31"/>
        <end position="64"/>
    </location>
</feature>
<geneLocation type="plasmid" evidence="3 4">
    <name>pRho-VOC14-C86</name>
</geneLocation>
<evidence type="ECO:0000256" key="1">
    <source>
        <dbReference type="SAM" id="MobiDB-lite"/>
    </source>
</evidence>
<dbReference type="RefSeq" id="WP_304710696.1">
    <property type="nucleotide sequence ID" value="NZ_CP130955.1"/>
</dbReference>
<organism evidence="3 4">
    <name type="scientific">Rhodococcus opacus</name>
    <name type="common">Nocardia opaca</name>
    <dbReference type="NCBI Taxonomy" id="37919"/>
    <lineage>
        <taxon>Bacteria</taxon>
        <taxon>Bacillati</taxon>
        <taxon>Actinomycetota</taxon>
        <taxon>Actinomycetes</taxon>
        <taxon>Mycobacteriales</taxon>
        <taxon>Nocardiaceae</taxon>
        <taxon>Rhodococcus</taxon>
    </lineage>
</organism>
<dbReference type="Proteomes" id="UP001231166">
    <property type="component" value="Plasmid pRho-VOC14-C86"/>
</dbReference>
<protein>
    <recommendedName>
        <fullName evidence="5">Mce-associated membrane protein</fullName>
    </recommendedName>
</protein>
<evidence type="ECO:0000313" key="4">
    <source>
        <dbReference type="Proteomes" id="UP001231166"/>
    </source>
</evidence>
<reference evidence="3" key="1">
    <citation type="submission" date="2023-07" db="EMBL/GenBank/DDBJ databases">
        <title>Genomic analysis of Rhodococcus opacus VOC-14 with glycol ethers degradation activity.</title>
        <authorList>
            <person name="Narkevich D.A."/>
            <person name="Hlushen A.M."/>
            <person name="Akhremchuk A.E."/>
            <person name="Sikolenko M.A."/>
            <person name="Valentovich L.N."/>
        </authorList>
    </citation>
    <scope>NUCLEOTIDE SEQUENCE</scope>
    <source>
        <strain evidence="3">VOC-14</strain>
        <plasmid evidence="3">pRho-VOC14-C86</plasmid>
    </source>
</reference>
<dbReference type="PROSITE" id="PS51257">
    <property type="entry name" value="PROKAR_LIPOPROTEIN"/>
    <property type="match status" value="1"/>
</dbReference>